<evidence type="ECO:0000313" key="3">
    <source>
        <dbReference type="Proteomes" id="UP001500630"/>
    </source>
</evidence>
<dbReference type="Proteomes" id="UP001500630">
    <property type="component" value="Unassembled WGS sequence"/>
</dbReference>
<protein>
    <submittedName>
        <fullName evidence="2">Uncharacterized protein</fullName>
    </submittedName>
</protein>
<feature type="signal peptide" evidence="1">
    <location>
        <begin position="1"/>
        <end position="31"/>
    </location>
</feature>
<comment type="caution">
    <text evidence="2">The sequence shown here is derived from an EMBL/GenBank/DDBJ whole genome shotgun (WGS) entry which is preliminary data.</text>
</comment>
<accession>A0ABP6YD22</accession>
<gene>
    <name evidence="2" type="ORF">GCM10022419_073280</name>
</gene>
<keyword evidence="1" id="KW-0732">Signal</keyword>
<name>A0ABP6YD22_9ACTN</name>
<sequence>MKRKVRLLLATATGAAVLLGGTGLTATGAYAAQHALAMADDFTGDASASASVPVGSDVNGTVTLKLKDPSKVTSVTGSIEPPGKSAKTVTFDFRTGGTATEQTITGTWPITKDDPAGDWKLSVVVARDTGTNTTPFVVQVSGKQGISGANVSPDPVQLVKGEDVKVAVEASVKDATTVSAKLVSDTTSEYYDLGDLAKESDGYYRGVTYFSDDTGAGEWTLEVYAHKGGQTLKGEAGFSVVAAEGGASKKAKSRVTIAAPNKVRKGKTFKVYGKVYRGSKAYKGKKLEVYFKAKGTKTYKFLGFAKATSTGRYTKTYKAKRDGYFQVKVTGTSKTRSSLSPQEFVDVR</sequence>
<evidence type="ECO:0000256" key="1">
    <source>
        <dbReference type="SAM" id="SignalP"/>
    </source>
</evidence>
<feature type="chain" id="PRO_5045706992" evidence="1">
    <location>
        <begin position="32"/>
        <end position="348"/>
    </location>
</feature>
<dbReference type="RefSeq" id="WP_345569068.1">
    <property type="nucleotide sequence ID" value="NZ_BAABDQ010000019.1"/>
</dbReference>
<keyword evidence="3" id="KW-1185">Reference proteome</keyword>
<dbReference type="EMBL" id="BAABDQ010000019">
    <property type="protein sequence ID" value="GAA3581133.1"/>
    <property type="molecule type" value="Genomic_DNA"/>
</dbReference>
<evidence type="ECO:0000313" key="2">
    <source>
        <dbReference type="EMBL" id="GAA3581133.1"/>
    </source>
</evidence>
<reference evidence="3" key="1">
    <citation type="journal article" date="2019" name="Int. J. Syst. Evol. Microbiol.">
        <title>The Global Catalogue of Microorganisms (GCM) 10K type strain sequencing project: providing services to taxonomists for standard genome sequencing and annotation.</title>
        <authorList>
            <consortium name="The Broad Institute Genomics Platform"/>
            <consortium name="The Broad Institute Genome Sequencing Center for Infectious Disease"/>
            <person name="Wu L."/>
            <person name="Ma J."/>
        </authorList>
    </citation>
    <scope>NUCLEOTIDE SEQUENCE [LARGE SCALE GENOMIC DNA]</scope>
    <source>
        <strain evidence="3">JCM 17326</strain>
    </source>
</reference>
<organism evidence="2 3">
    <name type="scientific">Nonomuraea rosea</name>
    <dbReference type="NCBI Taxonomy" id="638574"/>
    <lineage>
        <taxon>Bacteria</taxon>
        <taxon>Bacillati</taxon>
        <taxon>Actinomycetota</taxon>
        <taxon>Actinomycetes</taxon>
        <taxon>Streptosporangiales</taxon>
        <taxon>Streptosporangiaceae</taxon>
        <taxon>Nonomuraea</taxon>
    </lineage>
</organism>
<proteinExistence type="predicted"/>